<dbReference type="InterPro" id="IPR000835">
    <property type="entry name" value="HTH_MarR-typ"/>
</dbReference>
<feature type="region of interest" description="Disordered" evidence="4">
    <location>
        <begin position="234"/>
        <end position="272"/>
    </location>
</feature>
<gene>
    <name evidence="6" type="ORF">SPAR_17575</name>
</gene>
<dbReference type="GO" id="GO:0003677">
    <property type="term" value="F:DNA binding"/>
    <property type="evidence" value="ECO:0007669"/>
    <property type="project" value="UniProtKB-KW"/>
</dbReference>
<dbReference type="PANTHER" id="PTHR43132:SF8">
    <property type="entry name" value="HTH-TYPE TRANSCRIPTIONAL REGULATOR KMTR"/>
    <property type="match status" value="1"/>
</dbReference>
<proteinExistence type="predicted"/>
<evidence type="ECO:0000256" key="2">
    <source>
        <dbReference type="ARBA" id="ARBA00023125"/>
    </source>
</evidence>
<reference evidence="6 7" key="1">
    <citation type="submission" date="2013-05" db="EMBL/GenBank/DDBJ databases">
        <title>Genome sequence of Streptomyces sparsogenes DSM 40356.</title>
        <authorList>
            <person name="Coyne S."/>
            <person name="Seebeck F.P."/>
        </authorList>
    </citation>
    <scope>NUCLEOTIDE SEQUENCE [LARGE SCALE GENOMIC DNA]</scope>
    <source>
        <strain evidence="6 7">DSM 40356</strain>
    </source>
</reference>
<sequence>MMGTVVYRIHFTVEDLARTRVAPVPPPLMELSSSVRTLQTGGHPVRFGAWRSRARARLRPDARMVMDLIPPRGWAPTFLAPAEAGGVRELLERVRGTPRSRIRRDLAHVAEWHPLPPWTRGLADDPDLLRRLCDSLDHAFDVLLAPSWERIASATAADRAVRVRQALDGGIEGLLAGLLPSRIRWNPPVLELAMLSGFDGDLHLEGRGPLLVPSVFGPNAPSIDIDAQPQPVLRYPLGGAGSSDSPPLFPSGGRSEGRSEGRSGGRAGGRSALSALLGPTRAAVLRAIAEHPGCSTKELAARTGIASSSASEHTTVLRSAGLIRTVRHRNTALHSPTAVGISLLDAPDAPEPG</sequence>
<feature type="domain" description="HTH arsR-type" evidence="5">
    <location>
        <begin position="271"/>
        <end position="348"/>
    </location>
</feature>
<dbReference type="SUPFAM" id="SSF46785">
    <property type="entry name" value="Winged helix' DNA-binding domain"/>
    <property type="match status" value="1"/>
</dbReference>
<dbReference type="InterPro" id="IPR036390">
    <property type="entry name" value="WH_DNA-bd_sf"/>
</dbReference>
<evidence type="ECO:0000313" key="7">
    <source>
        <dbReference type="Proteomes" id="UP000186168"/>
    </source>
</evidence>
<evidence type="ECO:0000256" key="4">
    <source>
        <dbReference type="SAM" id="MobiDB-lite"/>
    </source>
</evidence>
<dbReference type="Proteomes" id="UP000186168">
    <property type="component" value="Unassembled WGS sequence"/>
</dbReference>
<dbReference type="GO" id="GO:0003700">
    <property type="term" value="F:DNA-binding transcription factor activity"/>
    <property type="evidence" value="ECO:0007669"/>
    <property type="project" value="InterPro"/>
</dbReference>
<dbReference type="STRING" id="67365.GCA_001704635_04151"/>
<dbReference type="InterPro" id="IPR036388">
    <property type="entry name" value="WH-like_DNA-bd_sf"/>
</dbReference>
<comment type="caution">
    <text evidence="6">The sequence shown here is derived from an EMBL/GenBank/DDBJ whole genome shotgun (WGS) entry which is preliminary data.</text>
</comment>
<dbReference type="InterPro" id="IPR051011">
    <property type="entry name" value="Metal_resp_trans_reg"/>
</dbReference>
<organism evidence="6 7">
    <name type="scientific">Streptomyces sparsogenes DSM 40356</name>
    <dbReference type="NCBI Taxonomy" id="1331668"/>
    <lineage>
        <taxon>Bacteria</taxon>
        <taxon>Bacillati</taxon>
        <taxon>Actinomycetota</taxon>
        <taxon>Actinomycetes</taxon>
        <taxon>Kitasatosporales</taxon>
        <taxon>Streptomycetaceae</taxon>
        <taxon>Streptomyces</taxon>
    </lineage>
</organism>
<dbReference type="Gene3D" id="1.10.10.10">
    <property type="entry name" value="Winged helix-like DNA-binding domain superfamily/Winged helix DNA-binding domain"/>
    <property type="match status" value="1"/>
</dbReference>
<keyword evidence="3" id="KW-0804">Transcription</keyword>
<dbReference type="InterPro" id="IPR011991">
    <property type="entry name" value="ArsR-like_HTH"/>
</dbReference>
<evidence type="ECO:0000256" key="1">
    <source>
        <dbReference type="ARBA" id="ARBA00023015"/>
    </source>
</evidence>
<dbReference type="PANTHER" id="PTHR43132">
    <property type="entry name" value="ARSENICAL RESISTANCE OPERON REPRESSOR ARSR-RELATED"/>
    <property type="match status" value="1"/>
</dbReference>
<evidence type="ECO:0000256" key="3">
    <source>
        <dbReference type="ARBA" id="ARBA00023163"/>
    </source>
</evidence>
<dbReference type="CDD" id="cd00090">
    <property type="entry name" value="HTH_ARSR"/>
    <property type="match status" value="1"/>
</dbReference>
<evidence type="ECO:0000259" key="5">
    <source>
        <dbReference type="SMART" id="SM00418"/>
    </source>
</evidence>
<dbReference type="EMBL" id="ASQP01000248">
    <property type="protein sequence ID" value="OMI38064.1"/>
    <property type="molecule type" value="Genomic_DNA"/>
</dbReference>
<keyword evidence="1" id="KW-0805">Transcription regulation</keyword>
<keyword evidence="2" id="KW-0238">DNA-binding</keyword>
<dbReference type="AlphaFoldDB" id="A0A1R1SIC4"/>
<dbReference type="Pfam" id="PF12802">
    <property type="entry name" value="MarR_2"/>
    <property type="match status" value="1"/>
</dbReference>
<dbReference type="SMART" id="SM00418">
    <property type="entry name" value="HTH_ARSR"/>
    <property type="match status" value="1"/>
</dbReference>
<name>A0A1R1SIC4_9ACTN</name>
<evidence type="ECO:0000313" key="6">
    <source>
        <dbReference type="EMBL" id="OMI38064.1"/>
    </source>
</evidence>
<protein>
    <submittedName>
        <fullName evidence="6">Regulatory protein</fullName>
    </submittedName>
</protein>
<dbReference type="InterPro" id="IPR001845">
    <property type="entry name" value="HTH_ArsR_DNA-bd_dom"/>
</dbReference>
<accession>A0A1R1SIC4</accession>
<keyword evidence="7" id="KW-1185">Reference proteome</keyword>